<reference evidence="1" key="2">
    <citation type="submission" date="2012-12" db="EMBL/GenBank/DDBJ databases">
        <authorList>
            <person name="Gao Y.W."/>
            <person name="Fan S.T."/>
            <person name="Sun H.T."/>
            <person name="Wang Z."/>
            <person name="Gao X.L."/>
            <person name="Li Y.G."/>
            <person name="Wang T.C."/>
            <person name="Zhang K."/>
            <person name="Xu W.W."/>
            <person name="Yu Z.J."/>
            <person name="Xia X.Z."/>
        </authorList>
    </citation>
    <scope>NUCLEOTIDE SEQUENCE</scope>
    <source>
        <strain evidence="1">FR3</strain>
    </source>
</reference>
<gene>
    <name evidence="1" type="primary">Bm1664</name>
    <name evidence="1" type="ORF">BM_Bm1664</name>
</gene>
<organism evidence="1">
    <name type="scientific">Brugia malayi</name>
    <name type="common">Filarial nematode worm</name>
    <dbReference type="NCBI Taxonomy" id="6279"/>
    <lineage>
        <taxon>Eukaryota</taxon>
        <taxon>Metazoa</taxon>
        <taxon>Ecdysozoa</taxon>
        <taxon>Nematoda</taxon>
        <taxon>Chromadorea</taxon>
        <taxon>Rhabditida</taxon>
        <taxon>Spirurina</taxon>
        <taxon>Spiruromorpha</taxon>
        <taxon>Filarioidea</taxon>
        <taxon>Onchocercidae</taxon>
        <taxon>Brugia</taxon>
    </lineage>
</organism>
<dbReference type="AlphaFoldDB" id="A0A0J9Y6H4"/>
<sequence>MNGWWNFPLIETICEANIDNLWYFTRSCETCAMPDLILRVELTSGTTKSYHFLLSYNK</sequence>
<dbReference type="EMBL" id="LN857024">
    <property type="protein sequence ID" value="CDQ03077.1"/>
    <property type="molecule type" value="Genomic_DNA"/>
</dbReference>
<proteinExistence type="predicted"/>
<evidence type="ECO:0000313" key="1">
    <source>
        <dbReference type="EMBL" id="CDQ03077.1"/>
    </source>
</evidence>
<protein>
    <submittedName>
        <fullName evidence="1">Bm1664, isoform c</fullName>
    </submittedName>
</protein>
<name>A0A0J9Y6H4_BRUMA</name>
<reference evidence="1" key="1">
    <citation type="journal article" date="2007" name="Science">
        <title>Draft genome of the filarial nematode parasite Brugia malayi.</title>
        <authorList>
            <person name="Ghedin E."/>
            <person name="Wang S."/>
            <person name="Spiro D."/>
            <person name="Caler E."/>
            <person name="Zhao Q."/>
            <person name="Crabtree J."/>
            <person name="Allen J.E."/>
            <person name="Delcher A.L."/>
            <person name="Guiliano D.B."/>
            <person name="Miranda-Saavedra D."/>
            <person name="Angiuoli S.V."/>
            <person name="Creasy T."/>
            <person name="Amedeo P."/>
            <person name="Haas B."/>
            <person name="El-Sayed N.M."/>
            <person name="Wortman J.R."/>
            <person name="Feldblyum T."/>
            <person name="Tallon L."/>
            <person name="Schatz M."/>
            <person name="Shumway M."/>
            <person name="Koo H."/>
            <person name="Salzberg S.L."/>
            <person name="Schobel S."/>
            <person name="Pertea M."/>
            <person name="Pop M."/>
            <person name="White O."/>
            <person name="Barton G.J."/>
            <person name="Carlow C.K."/>
            <person name="Crawford M.J."/>
            <person name="Daub J."/>
            <person name="Dimmic M.W."/>
            <person name="Estes C.F."/>
            <person name="Foster J.M."/>
            <person name="Ganatra M."/>
            <person name="Gregory W.F."/>
            <person name="Johnson N.M."/>
            <person name="Jin J."/>
            <person name="Komuniecki R."/>
            <person name="Korf I."/>
            <person name="Kumar S."/>
            <person name="Laney S."/>
            <person name="Li B.W."/>
            <person name="Li W."/>
            <person name="Lindblom T.H."/>
            <person name="Lustigman S."/>
            <person name="Ma D."/>
            <person name="Maina C.V."/>
            <person name="Martin D.M."/>
            <person name="McCarter J.P."/>
            <person name="McReynolds L."/>
            <person name="Mitreva M."/>
            <person name="Nutman T.B."/>
            <person name="Parkinson J."/>
            <person name="Peregrin-Alvarez J.M."/>
            <person name="Poole C."/>
            <person name="Ren Q."/>
            <person name="Saunders L."/>
            <person name="Sluder A.E."/>
            <person name="Smith K."/>
            <person name="Stanke M."/>
            <person name="Unnasch T.R."/>
            <person name="Ware J."/>
            <person name="Wei A.D."/>
            <person name="Weil G."/>
            <person name="Williams D.J."/>
            <person name="Zhang Y."/>
            <person name="Williams S.A."/>
            <person name="Fraser-Liggett C."/>
            <person name="Slatko B."/>
            <person name="Blaxter M.L."/>
            <person name="Scott A.L."/>
        </authorList>
    </citation>
    <scope>NUCLEOTIDE SEQUENCE</scope>
    <source>
        <strain evidence="1">FR3</strain>
    </source>
</reference>
<accession>A0A0J9Y6H4</accession>